<feature type="region of interest" description="Disordered" evidence="9">
    <location>
        <begin position="1"/>
        <end position="48"/>
    </location>
</feature>
<evidence type="ECO:0000256" key="7">
    <source>
        <dbReference type="HAMAP-Rule" id="MF_01310"/>
    </source>
</evidence>
<keyword evidence="4 7" id="KW-0689">Ribosomal protein</keyword>
<proteinExistence type="inferred from homology"/>
<evidence type="ECO:0000256" key="6">
    <source>
        <dbReference type="ARBA" id="ARBA00035160"/>
    </source>
</evidence>
<name>D6PDF2_9BACT</name>
<evidence type="ECO:0000256" key="2">
    <source>
        <dbReference type="ARBA" id="ARBA00022730"/>
    </source>
</evidence>
<dbReference type="PROSITE" id="PS00054">
    <property type="entry name" value="RIBOSOMAL_S11"/>
    <property type="match status" value="1"/>
</dbReference>
<dbReference type="InterPro" id="IPR019981">
    <property type="entry name" value="Ribosomal_uS11_bac-type"/>
</dbReference>
<dbReference type="InterPro" id="IPR036967">
    <property type="entry name" value="Ribosomal_uS11_sf"/>
</dbReference>
<dbReference type="GO" id="GO:0006412">
    <property type="term" value="P:translation"/>
    <property type="evidence" value="ECO:0007669"/>
    <property type="project" value="UniProtKB-UniRule"/>
</dbReference>
<evidence type="ECO:0000313" key="10">
    <source>
        <dbReference type="EMBL" id="ADD93753.1"/>
    </source>
</evidence>
<evidence type="ECO:0000256" key="4">
    <source>
        <dbReference type="ARBA" id="ARBA00022980"/>
    </source>
</evidence>
<accession>D6PDF2</accession>
<dbReference type="GO" id="GO:0005840">
    <property type="term" value="C:ribosome"/>
    <property type="evidence" value="ECO:0007669"/>
    <property type="project" value="UniProtKB-KW"/>
</dbReference>
<keyword evidence="2 7" id="KW-0699">rRNA-binding</keyword>
<dbReference type="PANTHER" id="PTHR11759">
    <property type="entry name" value="40S RIBOSOMAL PROTEIN S14/30S RIBOSOMAL PROTEIN S11"/>
    <property type="match status" value="1"/>
</dbReference>
<evidence type="ECO:0000256" key="9">
    <source>
        <dbReference type="SAM" id="MobiDB-lite"/>
    </source>
</evidence>
<comment type="similarity">
    <text evidence="1 7 8">Belongs to the universal ribosomal protein uS11 family.</text>
</comment>
<dbReference type="SUPFAM" id="SSF53137">
    <property type="entry name" value="Translational machinery components"/>
    <property type="match status" value="1"/>
</dbReference>
<comment type="function">
    <text evidence="7">Located on the platform of the 30S subunit, it bridges several disparate RNA helices of the 16S rRNA. Forms part of the Shine-Dalgarno cleft in the 70S ribosome.</text>
</comment>
<dbReference type="NCBIfam" id="NF003698">
    <property type="entry name" value="PRK05309.1"/>
    <property type="match status" value="1"/>
</dbReference>
<dbReference type="AlphaFoldDB" id="D6PDF2"/>
<dbReference type="InterPro" id="IPR001971">
    <property type="entry name" value="Ribosomal_uS11"/>
</dbReference>
<dbReference type="NCBIfam" id="TIGR03632">
    <property type="entry name" value="uS11_bact"/>
    <property type="match status" value="1"/>
</dbReference>
<evidence type="ECO:0000256" key="1">
    <source>
        <dbReference type="ARBA" id="ARBA00006194"/>
    </source>
</evidence>
<feature type="compositionally biased region" description="Basic and acidic residues" evidence="9">
    <location>
        <begin position="1"/>
        <end position="18"/>
    </location>
</feature>
<dbReference type="Gene3D" id="3.30.420.80">
    <property type="entry name" value="Ribosomal protein S11"/>
    <property type="match status" value="1"/>
</dbReference>
<keyword evidence="5 7" id="KW-0687">Ribonucleoprotein</keyword>
<dbReference type="GO" id="GO:1990904">
    <property type="term" value="C:ribonucleoprotein complex"/>
    <property type="evidence" value="ECO:0007669"/>
    <property type="project" value="UniProtKB-KW"/>
</dbReference>
<dbReference type="Pfam" id="PF00411">
    <property type="entry name" value="Ribosomal_S11"/>
    <property type="match status" value="1"/>
</dbReference>
<evidence type="ECO:0000256" key="8">
    <source>
        <dbReference type="RuleBase" id="RU003629"/>
    </source>
</evidence>
<gene>
    <name evidence="7" type="primary">rpsK</name>
</gene>
<dbReference type="HAMAP" id="MF_01310">
    <property type="entry name" value="Ribosomal_uS11"/>
    <property type="match status" value="1"/>
</dbReference>
<protein>
    <recommendedName>
        <fullName evidence="6 7">Small ribosomal subunit protein uS11</fullName>
    </recommendedName>
</protein>
<evidence type="ECO:0000256" key="3">
    <source>
        <dbReference type="ARBA" id="ARBA00022884"/>
    </source>
</evidence>
<organism evidence="10">
    <name type="scientific">uncultured marine bacterium MedDCM-OCT-S05-C114</name>
    <dbReference type="NCBI Taxonomy" id="743063"/>
    <lineage>
        <taxon>Bacteria</taxon>
        <taxon>environmental samples</taxon>
    </lineage>
</organism>
<dbReference type="EMBL" id="GU942995">
    <property type="protein sequence ID" value="ADD93753.1"/>
    <property type="molecule type" value="Genomic_DNA"/>
</dbReference>
<keyword evidence="3 7" id="KW-0694">RNA-binding</keyword>
<comment type="subunit">
    <text evidence="7">Part of the 30S ribosomal subunit. Interacts with proteins S7 and S18. Binds to IF-3.</text>
</comment>
<sequence length="185" mass="19837">MSEDNSKDEEKKVEETKASAESTAVETKEDETPQTAASADKTPEKKEETAADLLGANIEQVKVRKAKGSKNISTGICFIVATFNNTKVSFSDMKGNVVSWSSSGKCNFRGSRKSTAYAAQVVTQDAGKVAMSHGMKEVVVKVKGPGMGRDSAIRALQSLGFTVSTIIDVTPVPHNGCRPPKRRRV</sequence>
<evidence type="ECO:0000256" key="5">
    <source>
        <dbReference type="ARBA" id="ARBA00023274"/>
    </source>
</evidence>
<dbReference type="GO" id="GO:0019843">
    <property type="term" value="F:rRNA binding"/>
    <property type="evidence" value="ECO:0007669"/>
    <property type="project" value="UniProtKB-UniRule"/>
</dbReference>
<dbReference type="GO" id="GO:0003735">
    <property type="term" value="F:structural constituent of ribosome"/>
    <property type="evidence" value="ECO:0007669"/>
    <property type="project" value="InterPro"/>
</dbReference>
<reference evidence="10" key="1">
    <citation type="journal article" date="2010" name="ISME J.">
        <title>Metagenome of the Mediterranean deep chlorophyll maximum studied by direct and fosmid library 454 pyrosequencing.</title>
        <authorList>
            <person name="Ghai R."/>
            <person name="Martin-Cuadrado A.B."/>
            <person name="Molto A.G."/>
            <person name="Heredia I.G."/>
            <person name="Cabrera R."/>
            <person name="Martin J."/>
            <person name="Verdu M."/>
            <person name="Deschamps P."/>
            <person name="Moreira D."/>
            <person name="Lopez-Garcia P."/>
            <person name="Mira A."/>
            <person name="Rodriguez-Valera F."/>
        </authorList>
    </citation>
    <scope>NUCLEOTIDE SEQUENCE</scope>
</reference>
<dbReference type="InterPro" id="IPR018102">
    <property type="entry name" value="Ribosomal_uS11_CS"/>
</dbReference>